<feature type="disulfide bond" evidence="1">
    <location>
        <begin position="111"/>
        <end position="128"/>
    </location>
</feature>
<feature type="domain" description="EGF-like" evidence="2">
    <location>
        <begin position="103"/>
        <end position="145"/>
    </location>
</feature>
<accession>A0A835HXS4</accession>
<comment type="caution">
    <text evidence="3">The sequence shown here is derived from an EMBL/GenBank/DDBJ whole genome shotgun (WGS) entry which is preliminary data.</text>
</comment>
<dbReference type="EMBL" id="JADFTS010000005">
    <property type="protein sequence ID" value="KAF9606666.1"/>
    <property type="molecule type" value="Genomic_DNA"/>
</dbReference>
<keyword evidence="4" id="KW-1185">Reference proteome</keyword>
<evidence type="ECO:0000313" key="4">
    <source>
        <dbReference type="Proteomes" id="UP000631114"/>
    </source>
</evidence>
<keyword evidence="1" id="KW-0245">EGF-like domain</keyword>
<dbReference type="PANTHER" id="PTHR33491">
    <property type="entry name" value="OSJNBA0016N04.9 PROTEIN"/>
    <property type="match status" value="1"/>
</dbReference>
<dbReference type="PROSITE" id="PS50026">
    <property type="entry name" value="EGF_3"/>
    <property type="match status" value="1"/>
</dbReference>
<sequence>MSGCASLCRATRLKLLNGPCYGFGCCETTISMGLKIFTLSVDRINTQTRRSRASDSNACSFAALHDSDPYSPIMRSLIRASNKTSTTALDWAIGEVTCEGVKTLNYTSSECGNNTECVNSSNGSGYHCRCKHSFEGNPYLPSGCQVKVCGYELSASLGGGGIKCMFEAKI</sequence>
<protein>
    <recommendedName>
        <fullName evidence="2">EGF-like domain-containing protein</fullName>
    </recommendedName>
</protein>
<evidence type="ECO:0000313" key="3">
    <source>
        <dbReference type="EMBL" id="KAF9606666.1"/>
    </source>
</evidence>
<reference evidence="3 4" key="1">
    <citation type="submission" date="2020-10" db="EMBL/GenBank/DDBJ databases">
        <title>The Coptis chinensis genome and diversification of protoberbering-type alkaloids.</title>
        <authorList>
            <person name="Wang B."/>
            <person name="Shu S."/>
            <person name="Song C."/>
            <person name="Liu Y."/>
        </authorList>
    </citation>
    <scope>NUCLEOTIDE SEQUENCE [LARGE SCALE GENOMIC DNA]</scope>
    <source>
        <strain evidence="3">HL-2020</strain>
        <tissue evidence="3">Leaf</tissue>
    </source>
</reference>
<evidence type="ECO:0000259" key="2">
    <source>
        <dbReference type="PROSITE" id="PS50026"/>
    </source>
</evidence>
<dbReference type="AlphaFoldDB" id="A0A835HXS4"/>
<comment type="caution">
    <text evidence="1">Lacks conserved residue(s) required for the propagation of feature annotation.</text>
</comment>
<dbReference type="InterPro" id="IPR000742">
    <property type="entry name" value="EGF"/>
</dbReference>
<keyword evidence="1" id="KW-1015">Disulfide bond</keyword>
<dbReference type="OrthoDB" id="4062651at2759"/>
<organism evidence="3 4">
    <name type="scientific">Coptis chinensis</name>
    <dbReference type="NCBI Taxonomy" id="261450"/>
    <lineage>
        <taxon>Eukaryota</taxon>
        <taxon>Viridiplantae</taxon>
        <taxon>Streptophyta</taxon>
        <taxon>Embryophyta</taxon>
        <taxon>Tracheophyta</taxon>
        <taxon>Spermatophyta</taxon>
        <taxon>Magnoliopsida</taxon>
        <taxon>Ranunculales</taxon>
        <taxon>Ranunculaceae</taxon>
        <taxon>Coptidoideae</taxon>
        <taxon>Coptis</taxon>
    </lineage>
</organism>
<gene>
    <name evidence="3" type="ORF">IFM89_027710</name>
</gene>
<proteinExistence type="predicted"/>
<dbReference type="Proteomes" id="UP000631114">
    <property type="component" value="Unassembled WGS sequence"/>
</dbReference>
<name>A0A835HXS4_9MAGN</name>
<evidence type="ECO:0000256" key="1">
    <source>
        <dbReference type="PROSITE-ProRule" id="PRU00076"/>
    </source>
</evidence>